<dbReference type="Pfam" id="PF07687">
    <property type="entry name" value="M20_dimer"/>
    <property type="match status" value="1"/>
</dbReference>
<dbReference type="AlphaFoldDB" id="A0A1H9W8F1"/>
<dbReference type="SUPFAM" id="SSF55031">
    <property type="entry name" value="Bacterial exopeptidase dimerisation domain"/>
    <property type="match status" value="1"/>
</dbReference>
<dbReference type="PANTHER" id="PTHR30575">
    <property type="entry name" value="PEPTIDASE M20"/>
    <property type="match status" value="1"/>
</dbReference>
<keyword evidence="4" id="KW-1185">Reference proteome</keyword>
<dbReference type="GO" id="GO:0005737">
    <property type="term" value="C:cytoplasm"/>
    <property type="evidence" value="ECO:0007669"/>
    <property type="project" value="TreeGrafter"/>
</dbReference>
<evidence type="ECO:0000256" key="1">
    <source>
        <dbReference type="PIRNR" id="PIRNR037226"/>
    </source>
</evidence>
<protein>
    <recommendedName>
        <fullName evidence="1">Peptidase M20 domain-containing protein 2</fullName>
    </recommendedName>
</protein>
<dbReference type="InterPro" id="IPR036264">
    <property type="entry name" value="Bact_exopeptidase_dim_dom"/>
</dbReference>
<gene>
    <name evidence="3" type="ORF">SAMN05444126_12924</name>
</gene>
<dbReference type="PIRSF" id="PIRSF037226">
    <property type="entry name" value="Amidohydrolase_ACY1L2_prd"/>
    <property type="match status" value="1"/>
</dbReference>
<comment type="caution">
    <text evidence="3">The sequence shown here is derived from an EMBL/GenBank/DDBJ whole genome shotgun (WGS) entry which is preliminary data.</text>
</comment>
<dbReference type="Gene3D" id="3.30.70.360">
    <property type="match status" value="1"/>
</dbReference>
<sequence length="388" mass="41082">MKEQIIETIDTHRSAWKAISQDIGKRPELGGEEVFASKTLTETLEAHGFKVERAAAGVPTAFHAVYESGKEGGHIGLMCEYDALPDLGHACGHNLIGTQGVAAAIGLKSAADQAGGTIHVFGTPAEETNGAKVTMADAGMFDQLDAALMAHPADAYVKSGSSLAMDAIELSFHGKSAHAAAAPEYGINALDAVLQTFNSINARREHLRDDVKIHGIISAGGQAPNIVPDYAAAKFYVRAASRETCNDAAAKLISAGEGAALASGARLEVSYYEYSYDNLITNERLSELFTDQLESLGIAEKNIQAQDSGGGSLDMGNVSQRCPAIHPYIQISRDAVQPHTPEFRTAALSEQGFEGMIIGAKALALTGAHILNDPELRAEIHREFSARL</sequence>
<dbReference type="InterPro" id="IPR011650">
    <property type="entry name" value="Peptidase_M20_dimer"/>
</dbReference>
<dbReference type="Proteomes" id="UP000199318">
    <property type="component" value="Unassembled WGS sequence"/>
</dbReference>
<dbReference type="GO" id="GO:0046657">
    <property type="term" value="P:folic acid catabolic process"/>
    <property type="evidence" value="ECO:0007669"/>
    <property type="project" value="TreeGrafter"/>
</dbReference>
<feature type="domain" description="Peptidase M20 dimerisation" evidence="2">
    <location>
        <begin position="169"/>
        <end position="251"/>
    </location>
</feature>
<reference evidence="4" key="1">
    <citation type="submission" date="2016-10" db="EMBL/GenBank/DDBJ databases">
        <authorList>
            <person name="de Groot N.N."/>
        </authorList>
    </citation>
    <scope>NUCLEOTIDE SEQUENCE [LARGE SCALE GENOMIC DNA]</scope>
    <source>
        <strain evidence="4">10nlg</strain>
    </source>
</reference>
<dbReference type="InterPro" id="IPR002933">
    <property type="entry name" value="Peptidase_M20"/>
</dbReference>
<organism evidence="3 4">
    <name type="scientific">Salisediminibacterium halotolerans</name>
    <dbReference type="NCBI Taxonomy" id="517425"/>
    <lineage>
        <taxon>Bacteria</taxon>
        <taxon>Bacillati</taxon>
        <taxon>Bacillota</taxon>
        <taxon>Bacilli</taxon>
        <taxon>Bacillales</taxon>
        <taxon>Bacillaceae</taxon>
        <taxon>Salisediminibacterium</taxon>
    </lineage>
</organism>
<dbReference type="Gene3D" id="3.40.630.10">
    <property type="entry name" value="Zn peptidases"/>
    <property type="match status" value="1"/>
</dbReference>
<dbReference type="GO" id="GO:0016805">
    <property type="term" value="F:dipeptidase activity"/>
    <property type="evidence" value="ECO:0007669"/>
    <property type="project" value="InterPro"/>
</dbReference>
<dbReference type="Pfam" id="PF01546">
    <property type="entry name" value="Peptidase_M20"/>
    <property type="match status" value="1"/>
</dbReference>
<proteinExistence type="inferred from homology"/>
<dbReference type="InterPro" id="IPR017144">
    <property type="entry name" value="Xaa-Arg_dipeptidase"/>
</dbReference>
<dbReference type="EMBL" id="FOGV01000029">
    <property type="protein sequence ID" value="SES30125.1"/>
    <property type="molecule type" value="Genomic_DNA"/>
</dbReference>
<dbReference type="InterPro" id="IPR017439">
    <property type="entry name" value="Amidohydrolase"/>
</dbReference>
<dbReference type="STRING" id="1464123.SAMN05444126_12924"/>
<dbReference type="FunFam" id="3.30.70.360:FF:000004">
    <property type="entry name" value="Peptidase M20 domain-containing protein 2"/>
    <property type="match status" value="1"/>
</dbReference>
<evidence type="ECO:0000313" key="3">
    <source>
        <dbReference type="EMBL" id="SES30125.1"/>
    </source>
</evidence>
<dbReference type="InterPro" id="IPR052030">
    <property type="entry name" value="Peptidase_M20/M20A_hydrolases"/>
</dbReference>
<name>A0A1H9W8F1_9BACI</name>
<evidence type="ECO:0000313" key="4">
    <source>
        <dbReference type="Proteomes" id="UP000199318"/>
    </source>
</evidence>
<dbReference type="SUPFAM" id="SSF53187">
    <property type="entry name" value="Zn-dependent exopeptidases"/>
    <property type="match status" value="1"/>
</dbReference>
<dbReference type="GO" id="GO:0071713">
    <property type="term" value="F:para-aminobenzoyl-glutamate hydrolase activity"/>
    <property type="evidence" value="ECO:0007669"/>
    <property type="project" value="TreeGrafter"/>
</dbReference>
<dbReference type="PANTHER" id="PTHR30575:SF0">
    <property type="entry name" value="XAA-ARG DIPEPTIDASE"/>
    <property type="match status" value="1"/>
</dbReference>
<dbReference type="RefSeq" id="WP_177169750.1">
    <property type="nucleotide sequence ID" value="NZ_FOGV01000029.1"/>
</dbReference>
<dbReference type="CDD" id="cd03887">
    <property type="entry name" value="M20_Acy1L2"/>
    <property type="match status" value="1"/>
</dbReference>
<comment type="similarity">
    <text evidence="1">Belongs to the peptidase M20A family.</text>
</comment>
<dbReference type="NCBIfam" id="TIGR01891">
    <property type="entry name" value="amidohydrolases"/>
    <property type="match status" value="1"/>
</dbReference>
<evidence type="ECO:0000259" key="2">
    <source>
        <dbReference type="Pfam" id="PF07687"/>
    </source>
</evidence>
<accession>A0A1H9W8F1</accession>